<feature type="non-terminal residue" evidence="2">
    <location>
        <position position="1"/>
    </location>
</feature>
<evidence type="ECO:0000256" key="1">
    <source>
        <dbReference type="SAM" id="Coils"/>
    </source>
</evidence>
<protein>
    <submittedName>
        <fullName evidence="2">Uncharacterized protein</fullName>
    </submittedName>
</protein>
<sequence>SASRVAGRERLEREQAVLEEELARARGAAESVAARAAQLERQAALLTDAADTARVAADTAQRLKDADARLA</sequence>
<keyword evidence="1" id="KW-0175">Coiled coil</keyword>
<organism evidence="2 3">
    <name type="scientific">Streptomyces coelicoflavus</name>
    <dbReference type="NCBI Taxonomy" id="285562"/>
    <lineage>
        <taxon>Bacteria</taxon>
        <taxon>Bacillati</taxon>
        <taxon>Actinomycetota</taxon>
        <taxon>Actinomycetes</taxon>
        <taxon>Kitasatosporales</taxon>
        <taxon>Streptomycetaceae</taxon>
        <taxon>Streptomyces</taxon>
    </lineage>
</organism>
<dbReference type="EMBL" id="JAAGMB010000601">
    <property type="protein sequence ID" value="NEB20173.1"/>
    <property type="molecule type" value="Genomic_DNA"/>
</dbReference>
<gene>
    <name evidence="2" type="ORF">G3I46_27385</name>
</gene>
<evidence type="ECO:0000313" key="2">
    <source>
        <dbReference type="EMBL" id="NEB20173.1"/>
    </source>
</evidence>
<feature type="coiled-coil region" evidence="1">
    <location>
        <begin position="8"/>
        <end position="49"/>
    </location>
</feature>
<dbReference type="AlphaFoldDB" id="A0A6N9UV46"/>
<comment type="caution">
    <text evidence="2">The sequence shown here is derived from an EMBL/GenBank/DDBJ whole genome shotgun (WGS) entry which is preliminary data.</text>
</comment>
<evidence type="ECO:0000313" key="3">
    <source>
        <dbReference type="Proteomes" id="UP000469545"/>
    </source>
</evidence>
<name>A0A6N9UV46_9ACTN</name>
<feature type="non-terminal residue" evidence="2">
    <location>
        <position position="71"/>
    </location>
</feature>
<accession>A0A6N9UV46</accession>
<dbReference type="RefSeq" id="WP_164142554.1">
    <property type="nucleotide sequence ID" value="NZ_JAAGMB010000601.1"/>
</dbReference>
<keyword evidence="3" id="KW-1185">Reference proteome</keyword>
<proteinExistence type="predicted"/>
<reference evidence="2 3" key="1">
    <citation type="submission" date="2020-01" db="EMBL/GenBank/DDBJ databases">
        <title>Insect and environment-associated Actinomycetes.</title>
        <authorList>
            <person name="Currrie C."/>
            <person name="Chevrette M."/>
            <person name="Carlson C."/>
            <person name="Stubbendieck R."/>
            <person name="Wendt-Pienkowski E."/>
        </authorList>
    </citation>
    <scope>NUCLEOTIDE SEQUENCE [LARGE SCALE GENOMIC DNA]</scope>
    <source>
        <strain evidence="2 3">SID14172</strain>
    </source>
</reference>
<dbReference type="Proteomes" id="UP000469545">
    <property type="component" value="Unassembled WGS sequence"/>
</dbReference>